<evidence type="ECO:0000313" key="3">
    <source>
        <dbReference type="Proteomes" id="UP000016496"/>
    </source>
</evidence>
<evidence type="ECO:0008006" key="4">
    <source>
        <dbReference type="Google" id="ProtNLM"/>
    </source>
</evidence>
<dbReference type="HOGENOM" id="CLU_108015_0_0_10"/>
<proteinExistence type="predicted"/>
<comment type="caution">
    <text evidence="2">The sequence shown here is derived from an EMBL/GenBank/DDBJ whole genome shotgun (WGS) entry which is preliminary data.</text>
</comment>
<protein>
    <recommendedName>
        <fullName evidence="4">Outer membrane protein beta-barrel domain-containing protein</fullName>
    </recommendedName>
</protein>
<feature type="compositionally biased region" description="Polar residues" evidence="1">
    <location>
        <begin position="1"/>
        <end position="11"/>
    </location>
</feature>
<evidence type="ECO:0000256" key="1">
    <source>
        <dbReference type="SAM" id="MobiDB-lite"/>
    </source>
</evidence>
<dbReference type="Proteomes" id="UP000016496">
    <property type="component" value="Unassembled WGS sequence"/>
</dbReference>
<dbReference type="PATRIC" id="fig|1321819.3.peg.3091"/>
<feature type="region of interest" description="Disordered" evidence="1">
    <location>
        <begin position="1"/>
        <end position="22"/>
    </location>
</feature>
<dbReference type="AlphaFoldDB" id="U2BSJ1"/>
<gene>
    <name evidence="2" type="ORF">HMPREF1981_03354</name>
</gene>
<dbReference type="EMBL" id="AWSV01000173">
    <property type="protein sequence ID" value="ERI81134.1"/>
    <property type="molecule type" value="Genomic_DNA"/>
</dbReference>
<reference evidence="2 3" key="1">
    <citation type="submission" date="2013-08" db="EMBL/GenBank/DDBJ databases">
        <authorList>
            <person name="Weinstock G."/>
            <person name="Sodergren E."/>
            <person name="Wylie T."/>
            <person name="Fulton L."/>
            <person name="Fulton R."/>
            <person name="Fronick C."/>
            <person name="O'Laughlin M."/>
            <person name="Godfrey J."/>
            <person name="Miner T."/>
            <person name="Herter B."/>
            <person name="Appelbaum E."/>
            <person name="Cordes M."/>
            <person name="Lek S."/>
            <person name="Wollam A."/>
            <person name="Pepin K.H."/>
            <person name="Palsikar V.B."/>
            <person name="Mitreva M."/>
            <person name="Wilson R.K."/>
        </authorList>
    </citation>
    <scope>NUCLEOTIDE SEQUENCE [LARGE SCALE GENOMIC DNA]</scope>
    <source>
        <strain evidence="2 3">F0041</strain>
    </source>
</reference>
<organism evidence="2 3">
    <name type="scientific">Bacteroides pyogenes F0041</name>
    <dbReference type="NCBI Taxonomy" id="1321819"/>
    <lineage>
        <taxon>Bacteria</taxon>
        <taxon>Pseudomonadati</taxon>
        <taxon>Bacteroidota</taxon>
        <taxon>Bacteroidia</taxon>
        <taxon>Bacteroidales</taxon>
        <taxon>Bacteroidaceae</taxon>
        <taxon>Bacteroides</taxon>
    </lineage>
</organism>
<sequence length="197" mass="22492">MQETTRQSFCGSNAGEAKNAKKPFKMSGREKRRLLLLLCFLSIATVAFSQKEDIRVEIHTQGSVLYKEFRPYEISCDIGYNITDRFFVNVRGESTIALFKIDGTKNHYTNAAYGINAGYTFLKNDLCNIDARIGFGDNMRKKQDWKYNYYDGSVYAHLGKSKVKPSIGIGVRHYNSRNSTYKDYTRFFVAIGLSFGT</sequence>
<accession>U2BSJ1</accession>
<evidence type="ECO:0000313" key="2">
    <source>
        <dbReference type="EMBL" id="ERI81134.1"/>
    </source>
</evidence>
<name>U2BSJ1_9BACE</name>